<sequence>YPLTLKCPCNQIVIPYGSFISFSPEYHPVCSSLFISDEWIISTRGRTSVDRYPTVKFEESGPYFFNTLAALCSLTQNTLSNAWQIFKRSSLITVQALSYEELNDRSNATLQQFIRNTLAEFKRIRRLISTHSHNMFLADYNTKFSTSYVNNNDTFIEFSSLPMIIENCSCAINNECKKSIGLYSYYDEQLIFEIPNLFISCSIIQGVLESSLECFFSQSCLDIVQWYIISTESIEIPILNASNTRFLPETPIGVLLDSLMVEQWGHHIQYDQYFNQCATKLCSYTFISHPNPLSSSPTDRSHTMSTWNNEYHIRTEILDTRIYILCLGISIIILIIYTLLIIQTQSIIINNPSLMQFEHLQKNSKYSSTLNCPCQNISIEYKSFIKIKMDYHPFCSSDFILNSSIWLNQIYFSQATLIYSYIDYRLFIVSQFQWLISLCTLANETLSDELIRFYSNTFISKHLQSRENFEQQVNVTIVQFRISTPRTFLRILDTIRSIAQGNSIVSSTMSNWYFFALNRNVEGDSLWSQSRFYGENNNCSCATNAMCTSQATINGSIVPGFRVGCYALEALLQSTL</sequence>
<gene>
    <name evidence="3" type="ORF">JXQ802_LOCUS56356</name>
    <name evidence="2" type="ORF">PYM288_LOCUS39796</name>
</gene>
<dbReference type="Proteomes" id="UP000663854">
    <property type="component" value="Unassembled WGS sequence"/>
</dbReference>
<name>A0A816FLD2_9BILA</name>
<reference evidence="3" key="1">
    <citation type="submission" date="2021-02" db="EMBL/GenBank/DDBJ databases">
        <authorList>
            <person name="Nowell W R."/>
        </authorList>
    </citation>
    <scope>NUCLEOTIDE SEQUENCE</scope>
</reference>
<accession>A0A816FLD2</accession>
<keyword evidence="4" id="KW-1185">Reference proteome</keyword>
<protein>
    <submittedName>
        <fullName evidence="3">Uncharacterized protein</fullName>
    </submittedName>
</protein>
<keyword evidence="1" id="KW-0812">Transmembrane</keyword>
<evidence type="ECO:0000313" key="2">
    <source>
        <dbReference type="EMBL" id="CAF1524234.1"/>
    </source>
</evidence>
<evidence type="ECO:0000313" key="3">
    <source>
        <dbReference type="EMBL" id="CAF1663041.1"/>
    </source>
</evidence>
<organism evidence="3 4">
    <name type="scientific">Rotaria sordida</name>
    <dbReference type="NCBI Taxonomy" id="392033"/>
    <lineage>
        <taxon>Eukaryota</taxon>
        <taxon>Metazoa</taxon>
        <taxon>Spiralia</taxon>
        <taxon>Gnathifera</taxon>
        <taxon>Rotifera</taxon>
        <taxon>Eurotatoria</taxon>
        <taxon>Bdelloidea</taxon>
        <taxon>Philodinida</taxon>
        <taxon>Philodinidae</taxon>
        <taxon>Rotaria</taxon>
    </lineage>
</organism>
<evidence type="ECO:0000313" key="4">
    <source>
        <dbReference type="Proteomes" id="UP000663870"/>
    </source>
</evidence>
<dbReference type="AlphaFoldDB" id="A0A816FLD2"/>
<keyword evidence="1" id="KW-1133">Transmembrane helix</keyword>
<feature type="transmembrane region" description="Helical" evidence="1">
    <location>
        <begin position="322"/>
        <end position="342"/>
    </location>
</feature>
<feature type="non-terminal residue" evidence="3">
    <location>
        <position position="1"/>
    </location>
</feature>
<feature type="non-terminal residue" evidence="3">
    <location>
        <position position="576"/>
    </location>
</feature>
<dbReference type="Proteomes" id="UP000663870">
    <property type="component" value="Unassembled WGS sequence"/>
</dbReference>
<evidence type="ECO:0000256" key="1">
    <source>
        <dbReference type="SAM" id="Phobius"/>
    </source>
</evidence>
<comment type="caution">
    <text evidence="3">The sequence shown here is derived from an EMBL/GenBank/DDBJ whole genome shotgun (WGS) entry which is preliminary data.</text>
</comment>
<dbReference type="EMBL" id="CAJNOL010013255">
    <property type="protein sequence ID" value="CAF1663041.1"/>
    <property type="molecule type" value="Genomic_DNA"/>
</dbReference>
<dbReference type="EMBL" id="CAJNOH010011408">
    <property type="protein sequence ID" value="CAF1524234.1"/>
    <property type="molecule type" value="Genomic_DNA"/>
</dbReference>
<proteinExistence type="predicted"/>
<keyword evidence="1" id="KW-0472">Membrane</keyword>